<evidence type="ECO:0000313" key="6">
    <source>
        <dbReference type="Proteomes" id="UP000235786"/>
    </source>
</evidence>
<dbReference type="AlphaFoldDB" id="A0A2J6RV09"/>
<feature type="domain" description="CENP-V/GFA" evidence="4">
    <location>
        <begin position="4"/>
        <end position="57"/>
    </location>
</feature>
<keyword evidence="2" id="KW-0479">Metal-binding</keyword>
<gene>
    <name evidence="5" type="ORF">L207DRAFT_309640</name>
</gene>
<dbReference type="Gene3D" id="3.90.1590.10">
    <property type="entry name" value="glutathione-dependent formaldehyde- activating enzyme (gfa)"/>
    <property type="match status" value="1"/>
</dbReference>
<evidence type="ECO:0000256" key="2">
    <source>
        <dbReference type="ARBA" id="ARBA00022723"/>
    </source>
</evidence>
<reference evidence="5 6" key="1">
    <citation type="submission" date="2016-04" db="EMBL/GenBank/DDBJ databases">
        <title>A degradative enzymes factory behind the ericoid mycorrhizal symbiosis.</title>
        <authorList>
            <consortium name="DOE Joint Genome Institute"/>
            <person name="Martino E."/>
            <person name="Morin E."/>
            <person name="Grelet G."/>
            <person name="Kuo A."/>
            <person name="Kohler A."/>
            <person name="Daghino S."/>
            <person name="Barry K."/>
            <person name="Choi C."/>
            <person name="Cichocki N."/>
            <person name="Clum A."/>
            <person name="Copeland A."/>
            <person name="Hainaut M."/>
            <person name="Haridas S."/>
            <person name="Labutti K."/>
            <person name="Lindquist E."/>
            <person name="Lipzen A."/>
            <person name="Khouja H.-R."/>
            <person name="Murat C."/>
            <person name="Ohm R."/>
            <person name="Olson A."/>
            <person name="Spatafora J."/>
            <person name="Veneault-Fourrey C."/>
            <person name="Henrissat B."/>
            <person name="Grigoriev I."/>
            <person name="Martin F."/>
            <person name="Perotto S."/>
        </authorList>
    </citation>
    <scope>NUCLEOTIDE SEQUENCE [LARGE SCALE GENOMIC DNA]</scope>
    <source>
        <strain evidence="5 6">F</strain>
    </source>
</reference>
<accession>A0A2J6RV09</accession>
<dbReference type="GO" id="GO:0046872">
    <property type="term" value="F:metal ion binding"/>
    <property type="evidence" value="ECO:0007669"/>
    <property type="project" value="UniProtKB-KW"/>
</dbReference>
<keyword evidence="6" id="KW-1185">Reference proteome</keyword>
<protein>
    <recommendedName>
        <fullName evidence="4">CENP-V/GFA domain-containing protein</fullName>
    </recommendedName>
</protein>
<dbReference type="InterPro" id="IPR006913">
    <property type="entry name" value="CENP-V/GFA"/>
</dbReference>
<dbReference type="GO" id="GO:0016846">
    <property type="term" value="F:carbon-sulfur lyase activity"/>
    <property type="evidence" value="ECO:0007669"/>
    <property type="project" value="InterPro"/>
</dbReference>
<comment type="similarity">
    <text evidence="1">Belongs to the Gfa family.</text>
</comment>
<name>A0A2J6RV09_HYAVF</name>
<dbReference type="Pfam" id="PF04828">
    <property type="entry name" value="GFA"/>
    <property type="match status" value="1"/>
</dbReference>
<evidence type="ECO:0000259" key="4">
    <source>
        <dbReference type="Pfam" id="PF04828"/>
    </source>
</evidence>
<dbReference type="InterPro" id="IPR011057">
    <property type="entry name" value="Mss4-like_sf"/>
</dbReference>
<keyword evidence="3" id="KW-0862">Zinc</keyword>
<proteinExistence type="inferred from homology"/>
<organism evidence="5 6">
    <name type="scientific">Hyaloscypha variabilis (strain UAMH 11265 / GT02V1 / F)</name>
    <name type="common">Meliniomyces variabilis</name>
    <dbReference type="NCBI Taxonomy" id="1149755"/>
    <lineage>
        <taxon>Eukaryota</taxon>
        <taxon>Fungi</taxon>
        <taxon>Dikarya</taxon>
        <taxon>Ascomycota</taxon>
        <taxon>Pezizomycotina</taxon>
        <taxon>Leotiomycetes</taxon>
        <taxon>Helotiales</taxon>
        <taxon>Hyaloscyphaceae</taxon>
        <taxon>Hyaloscypha</taxon>
        <taxon>Hyaloscypha variabilis</taxon>
    </lineage>
</organism>
<evidence type="ECO:0000256" key="3">
    <source>
        <dbReference type="ARBA" id="ARBA00022833"/>
    </source>
</evidence>
<evidence type="ECO:0000256" key="1">
    <source>
        <dbReference type="ARBA" id="ARBA00005495"/>
    </source>
</evidence>
<dbReference type="Proteomes" id="UP000235786">
    <property type="component" value="Unassembled WGS sequence"/>
</dbReference>
<sequence length="77" mass="8400">MPQFSCLCGLNRISWSTEPILTTRCHCMDERKLTGAAFGLSIFVSTETLEVEFGKLSIGGKFALKLKLPFSLSAGTL</sequence>
<dbReference type="EMBL" id="KZ613943">
    <property type="protein sequence ID" value="PMD42350.1"/>
    <property type="molecule type" value="Genomic_DNA"/>
</dbReference>
<dbReference type="SUPFAM" id="SSF51316">
    <property type="entry name" value="Mss4-like"/>
    <property type="match status" value="1"/>
</dbReference>
<dbReference type="OrthoDB" id="5290969at2759"/>
<evidence type="ECO:0000313" key="5">
    <source>
        <dbReference type="EMBL" id="PMD42350.1"/>
    </source>
</evidence>